<name>A0A6A8GJB4_9EURY</name>
<dbReference type="PANTHER" id="PTHR19288:SF46">
    <property type="entry name" value="HALOACID DEHALOGENASE-LIKE HYDROLASE DOMAIN-CONTAINING PROTEIN 2"/>
    <property type="match status" value="1"/>
</dbReference>
<reference evidence="1 2" key="1">
    <citation type="submission" date="2019-11" db="EMBL/GenBank/DDBJ databases">
        <title>Whole genome sequence of Haloferax sp. MBLA0076.</title>
        <authorList>
            <person name="Seo M.-J."/>
            <person name="Cho E.-S."/>
        </authorList>
    </citation>
    <scope>NUCLEOTIDE SEQUENCE [LARGE SCALE GENOMIC DNA]</scope>
    <source>
        <strain evidence="1 2">MBLA0076</strain>
    </source>
</reference>
<organism evidence="1 2">
    <name type="scientific">Haloferax litoreum</name>
    <dbReference type="NCBI Taxonomy" id="2666140"/>
    <lineage>
        <taxon>Archaea</taxon>
        <taxon>Methanobacteriati</taxon>
        <taxon>Methanobacteriota</taxon>
        <taxon>Stenosarchaea group</taxon>
        <taxon>Halobacteria</taxon>
        <taxon>Halobacteriales</taxon>
        <taxon>Haloferacaceae</taxon>
        <taxon>Haloferax</taxon>
    </lineage>
</organism>
<sequence>MEYRGVVLDVDGTVVRGDEAIPGALDGLAAIEDAGLDRLFVSNNPTKAPPAYESRLRGAGIEVSTDEIVTSGTTTTVFLADEHPGARTFCIGESGLHDQLREAGLELVGPTDDPEVVVVAIDRDFHFDDMRDAYVALRNGAQFYGTDPDIVIPTADGDIPGSGAVIHAVAGVAGREPDAILGKPSPVAQGIVLDRLGLPPEDVLIVGDRLDTDIAFGLDAGMGTAVVRTGVTDDAALANSEYEPDHVLDSLGDIGQVLFA</sequence>
<proteinExistence type="predicted"/>
<protein>
    <submittedName>
        <fullName evidence="1">HAD-IIA family hydrolase</fullName>
    </submittedName>
</protein>
<keyword evidence="1" id="KW-0378">Hydrolase</keyword>
<dbReference type="PANTHER" id="PTHR19288">
    <property type="entry name" value="4-NITROPHENYLPHOSPHATASE-RELATED"/>
    <property type="match status" value="1"/>
</dbReference>
<evidence type="ECO:0000313" key="2">
    <source>
        <dbReference type="Proteomes" id="UP000439022"/>
    </source>
</evidence>
<dbReference type="InterPro" id="IPR023214">
    <property type="entry name" value="HAD_sf"/>
</dbReference>
<dbReference type="Gene3D" id="3.40.50.1000">
    <property type="entry name" value="HAD superfamily/HAD-like"/>
    <property type="match status" value="2"/>
</dbReference>
<keyword evidence="2" id="KW-1185">Reference proteome</keyword>
<dbReference type="AlphaFoldDB" id="A0A6A8GJB4"/>
<dbReference type="SUPFAM" id="SSF56784">
    <property type="entry name" value="HAD-like"/>
    <property type="match status" value="1"/>
</dbReference>
<dbReference type="RefSeq" id="WP_151163489.1">
    <property type="nucleotide sequence ID" value="NZ_WKJO01000001.1"/>
</dbReference>
<dbReference type="Pfam" id="PF13242">
    <property type="entry name" value="Hydrolase_like"/>
    <property type="match status" value="1"/>
</dbReference>
<dbReference type="GO" id="GO:0005737">
    <property type="term" value="C:cytoplasm"/>
    <property type="evidence" value="ECO:0007669"/>
    <property type="project" value="TreeGrafter"/>
</dbReference>
<dbReference type="InterPro" id="IPR006357">
    <property type="entry name" value="HAD-SF_hydro_IIA"/>
</dbReference>
<dbReference type="EMBL" id="WKJO01000001">
    <property type="protein sequence ID" value="MRX23056.1"/>
    <property type="molecule type" value="Genomic_DNA"/>
</dbReference>
<dbReference type="InterPro" id="IPR036412">
    <property type="entry name" value="HAD-like_sf"/>
</dbReference>
<evidence type="ECO:0000313" key="1">
    <source>
        <dbReference type="EMBL" id="MRX23056.1"/>
    </source>
</evidence>
<gene>
    <name evidence="1" type="ORF">GJR96_13965</name>
</gene>
<dbReference type="GO" id="GO:0016791">
    <property type="term" value="F:phosphatase activity"/>
    <property type="evidence" value="ECO:0007669"/>
    <property type="project" value="TreeGrafter"/>
</dbReference>
<comment type="caution">
    <text evidence="1">The sequence shown here is derived from an EMBL/GenBank/DDBJ whole genome shotgun (WGS) entry which is preliminary data.</text>
</comment>
<dbReference type="Pfam" id="PF13344">
    <property type="entry name" value="Hydrolase_6"/>
    <property type="match status" value="1"/>
</dbReference>
<accession>A0A6A8GJB4</accession>
<dbReference type="NCBIfam" id="TIGR01460">
    <property type="entry name" value="HAD-SF-IIA"/>
    <property type="match status" value="1"/>
</dbReference>
<dbReference type="Proteomes" id="UP000439022">
    <property type="component" value="Unassembled WGS sequence"/>
</dbReference>